<proteinExistence type="predicted"/>
<name>A0A3D9T471_9ACTN</name>
<evidence type="ECO:0000313" key="3">
    <source>
        <dbReference type="Proteomes" id="UP000256661"/>
    </source>
</evidence>
<evidence type="ECO:0000256" key="1">
    <source>
        <dbReference type="SAM" id="MobiDB-lite"/>
    </source>
</evidence>
<reference evidence="2 3" key="1">
    <citation type="submission" date="2018-08" db="EMBL/GenBank/DDBJ databases">
        <title>Sequencing the genomes of 1000 actinobacteria strains.</title>
        <authorList>
            <person name="Klenk H.-P."/>
        </authorList>
    </citation>
    <scope>NUCLEOTIDE SEQUENCE [LARGE SCALE GENOMIC DNA]</scope>
    <source>
        <strain evidence="2 3">DSM 43927</strain>
    </source>
</reference>
<gene>
    <name evidence="2" type="ORF">DFJ69_5568</name>
</gene>
<dbReference type="AlphaFoldDB" id="A0A3D9T471"/>
<organism evidence="2 3">
    <name type="scientific">Thermomonospora umbrina</name>
    <dbReference type="NCBI Taxonomy" id="111806"/>
    <lineage>
        <taxon>Bacteria</taxon>
        <taxon>Bacillati</taxon>
        <taxon>Actinomycetota</taxon>
        <taxon>Actinomycetes</taxon>
        <taxon>Streptosporangiales</taxon>
        <taxon>Thermomonosporaceae</taxon>
        <taxon>Thermomonospora</taxon>
    </lineage>
</organism>
<protein>
    <submittedName>
        <fullName evidence="2">Uncharacterized protein</fullName>
    </submittedName>
</protein>
<keyword evidence="3" id="KW-1185">Reference proteome</keyword>
<dbReference type="Proteomes" id="UP000256661">
    <property type="component" value="Unassembled WGS sequence"/>
</dbReference>
<dbReference type="RefSeq" id="WP_116025253.1">
    <property type="nucleotide sequence ID" value="NZ_QTTT01000001.1"/>
</dbReference>
<accession>A0A3D9T471</accession>
<dbReference type="OrthoDB" id="3475649at2"/>
<feature type="region of interest" description="Disordered" evidence="1">
    <location>
        <begin position="73"/>
        <end position="110"/>
    </location>
</feature>
<comment type="caution">
    <text evidence="2">The sequence shown here is derived from an EMBL/GenBank/DDBJ whole genome shotgun (WGS) entry which is preliminary data.</text>
</comment>
<feature type="compositionally biased region" description="Pro residues" evidence="1">
    <location>
        <begin position="77"/>
        <end position="91"/>
    </location>
</feature>
<evidence type="ECO:0000313" key="2">
    <source>
        <dbReference type="EMBL" id="REF00046.1"/>
    </source>
</evidence>
<sequence>MNAHLTDSDREALWLAQELREELRQALGRRGVTSAPGVSPFVDSAGCPSVLVRMDADAARALSIILAEARAAAAAAPPAPAPQPAPVPPRHTGPQPQVFPSREPVGHPRY</sequence>
<dbReference type="EMBL" id="QTTT01000001">
    <property type="protein sequence ID" value="REF00046.1"/>
    <property type="molecule type" value="Genomic_DNA"/>
</dbReference>